<dbReference type="CDD" id="cd02440">
    <property type="entry name" value="AdoMet_MTases"/>
    <property type="match status" value="1"/>
</dbReference>
<name>A0A7I8V6M4_9ANNE</name>
<dbReference type="PANTHER" id="PTHR11579">
    <property type="entry name" value="PROTEIN-L-ISOASPARTATE O-METHYLTRANSFERASE"/>
    <property type="match status" value="1"/>
</dbReference>
<protein>
    <submittedName>
        <fullName evidence="3">Uncharacterized protein</fullName>
    </submittedName>
</protein>
<dbReference type="EMBL" id="CAJFCJ010000002">
    <property type="protein sequence ID" value="CAD5111904.1"/>
    <property type="molecule type" value="Genomic_DNA"/>
</dbReference>
<feature type="compositionally biased region" description="Acidic residues" evidence="2">
    <location>
        <begin position="334"/>
        <end position="347"/>
    </location>
</feature>
<organism evidence="3 4">
    <name type="scientific">Dimorphilus gyrociliatus</name>
    <dbReference type="NCBI Taxonomy" id="2664684"/>
    <lineage>
        <taxon>Eukaryota</taxon>
        <taxon>Metazoa</taxon>
        <taxon>Spiralia</taxon>
        <taxon>Lophotrochozoa</taxon>
        <taxon>Annelida</taxon>
        <taxon>Polychaeta</taxon>
        <taxon>Polychaeta incertae sedis</taxon>
        <taxon>Dinophilidae</taxon>
        <taxon>Dimorphilus</taxon>
    </lineage>
</organism>
<comment type="caution">
    <text evidence="3">The sequence shown here is derived from an EMBL/GenBank/DDBJ whole genome shotgun (WGS) entry which is preliminary data.</text>
</comment>
<evidence type="ECO:0000313" key="3">
    <source>
        <dbReference type="EMBL" id="CAD5111904.1"/>
    </source>
</evidence>
<dbReference type="AlphaFoldDB" id="A0A7I8V6M4"/>
<keyword evidence="4" id="KW-1185">Reference proteome</keyword>
<dbReference type="InterPro" id="IPR000682">
    <property type="entry name" value="PCMT"/>
</dbReference>
<feature type="compositionally biased region" description="Low complexity" evidence="2">
    <location>
        <begin position="426"/>
        <end position="437"/>
    </location>
</feature>
<feature type="region of interest" description="Disordered" evidence="2">
    <location>
        <begin position="332"/>
        <end position="396"/>
    </location>
</feature>
<evidence type="ECO:0000256" key="1">
    <source>
        <dbReference type="ARBA" id="ARBA00005369"/>
    </source>
</evidence>
<sequence length="512" mass="58249">MGGNVSAGKNNEELIHNLIKANYIKDRLVEKIFYSVDRGDYFQDGHREHAYRDTAWKLGHLHISAPCIYAEVLEHLDLQPGHSFLNMGSGTGYLSTLVGLIIGATGVNHGIEYHSDVVDYARERLEWYKQYGHEFDRYELCEPEFINGNCLLLSETNRRYDRIYCGASCNLSKESYIRNLLKVGGILIMPLNDNLVRIVRKSENEFSRTDILPVSFASLIQPENDETCAELVELPPFETYSLKEICRFKIRQCIRNKLNETRAQLQLVEYEKPAQKLQPYDRIERAVWIRQSQSDEEDNGENHVSLHEFLQSISENRMEEEYVNNPNAAMRAEVEDDGESDDQDQDVDSICGSHLGMQNSPSKFEDDGESDDQDRDVGSMCGSRLGMQNSSPKLEDDIELDDDNSLCSGAIPIGTKNKETESLNLGTSSGTSGIGTSVEENELLPSAEESSDMEREVDKEYLDYVKPSEEVCENKRRRVQTASYSSYTKAMKEQVSTLPLPPLLQNYVVFYR</sequence>
<dbReference type="SUPFAM" id="SSF53335">
    <property type="entry name" value="S-adenosyl-L-methionine-dependent methyltransferases"/>
    <property type="match status" value="1"/>
</dbReference>
<dbReference type="GO" id="GO:0005737">
    <property type="term" value="C:cytoplasm"/>
    <property type="evidence" value="ECO:0007669"/>
    <property type="project" value="TreeGrafter"/>
</dbReference>
<dbReference type="Gene3D" id="3.40.50.150">
    <property type="entry name" value="Vaccinia Virus protein VP39"/>
    <property type="match status" value="1"/>
</dbReference>
<dbReference type="GO" id="GO:0004719">
    <property type="term" value="F:protein-L-isoaspartate (D-aspartate) O-methyltransferase activity"/>
    <property type="evidence" value="ECO:0007669"/>
    <property type="project" value="InterPro"/>
</dbReference>
<comment type="similarity">
    <text evidence="1">Belongs to the methyltransferase superfamily. L-isoaspartyl/D-aspartyl protein methyltransferase family.</text>
</comment>
<accession>A0A7I8V6M4</accession>
<evidence type="ECO:0000313" key="4">
    <source>
        <dbReference type="Proteomes" id="UP000549394"/>
    </source>
</evidence>
<evidence type="ECO:0000256" key="2">
    <source>
        <dbReference type="SAM" id="MobiDB-lite"/>
    </source>
</evidence>
<gene>
    <name evidence="3" type="ORF">DGYR_LOCUS1129</name>
</gene>
<dbReference type="InterPro" id="IPR029063">
    <property type="entry name" value="SAM-dependent_MTases_sf"/>
</dbReference>
<dbReference type="Proteomes" id="UP000549394">
    <property type="component" value="Unassembled WGS sequence"/>
</dbReference>
<dbReference type="PANTHER" id="PTHR11579:SF9">
    <property type="entry name" value="PROTEIN-L-ISOASPARTATE O-METHYLTRANSFERASE"/>
    <property type="match status" value="1"/>
</dbReference>
<dbReference type="Pfam" id="PF01135">
    <property type="entry name" value="PCMT"/>
    <property type="match status" value="1"/>
</dbReference>
<feature type="region of interest" description="Disordered" evidence="2">
    <location>
        <begin position="418"/>
        <end position="457"/>
    </location>
</feature>
<proteinExistence type="inferred from homology"/>
<dbReference type="OrthoDB" id="10257972at2759"/>
<reference evidence="3 4" key="1">
    <citation type="submission" date="2020-08" db="EMBL/GenBank/DDBJ databases">
        <authorList>
            <person name="Hejnol A."/>
        </authorList>
    </citation>
    <scope>NUCLEOTIDE SEQUENCE [LARGE SCALE GENOMIC DNA]</scope>
</reference>